<protein>
    <submittedName>
        <fullName evidence="2">Uncharacterized protein</fullName>
    </submittedName>
</protein>
<keyword evidence="1" id="KW-0472">Membrane</keyword>
<sequence>MIDRIFAFSHTHCLAICGFLVPANLLATLQTMIFTPWPRFRSRVPILVTIASLYALAMVFHVFTWFAVGVVMAPTFILLFLACVCLTINGWAIAHPTSLSQLLLQLWHWLKLLGNHLAITFPLRSVQSSVNPD</sequence>
<feature type="transmembrane region" description="Helical" evidence="1">
    <location>
        <begin position="46"/>
        <end position="68"/>
    </location>
</feature>
<feature type="transmembrane region" description="Helical" evidence="1">
    <location>
        <begin position="12"/>
        <end position="34"/>
    </location>
</feature>
<dbReference type="EMBL" id="CP159837">
    <property type="protein sequence ID" value="XCM40246.1"/>
    <property type="molecule type" value="Genomic_DNA"/>
</dbReference>
<organism evidence="2">
    <name type="scientific">Planktothricoides raciborskii GIHE-MW2</name>
    <dbReference type="NCBI Taxonomy" id="2792601"/>
    <lineage>
        <taxon>Bacteria</taxon>
        <taxon>Bacillati</taxon>
        <taxon>Cyanobacteriota</taxon>
        <taxon>Cyanophyceae</taxon>
        <taxon>Oscillatoriophycideae</taxon>
        <taxon>Oscillatoriales</taxon>
        <taxon>Oscillatoriaceae</taxon>
        <taxon>Planktothricoides</taxon>
    </lineage>
</organism>
<name>A0AAU8JN63_9CYAN</name>
<dbReference type="AlphaFoldDB" id="A0AAU8JN63"/>
<keyword evidence="1" id="KW-0812">Transmembrane</keyword>
<dbReference type="RefSeq" id="WP_242049705.1">
    <property type="nucleotide sequence ID" value="NZ_CP159837.1"/>
</dbReference>
<evidence type="ECO:0000256" key="1">
    <source>
        <dbReference type="SAM" id="Phobius"/>
    </source>
</evidence>
<accession>A0AAU8JN63</accession>
<evidence type="ECO:0000313" key="2">
    <source>
        <dbReference type="EMBL" id="XCM40246.1"/>
    </source>
</evidence>
<gene>
    <name evidence="2" type="ORF">ABWT76_004992</name>
</gene>
<reference evidence="2" key="1">
    <citation type="submission" date="2024-07" db="EMBL/GenBank/DDBJ databases">
        <authorList>
            <person name="Kim Y.J."/>
            <person name="Jeong J.Y."/>
        </authorList>
    </citation>
    <scope>NUCLEOTIDE SEQUENCE</scope>
    <source>
        <strain evidence="2">GIHE-MW2</strain>
    </source>
</reference>
<proteinExistence type="predicted"/>
<feature type="transmembrane region" description="Helical" evidence="1">
    <location>
        <begin position="75"/>
        <end position="94"/>
    </location>
</feature>
<keyword evidence="1" id="KW-1133">Transmembrane helix</keyword>